<dbReference type="AlphaFoldDB" id="C4IZ40"/>
<dbReference type="EMBL" id="BT083837">
    <property type="protein sequence ID" value="ACR34190.1"/>
    <property type="molecule type" value="mRNA"/>
</dbReference>
<reference evidence="1" key="1">
    <citation type="journal article" date="2009" name="PLoS Genet.">
        <title>Sequencing, mapping, and analysis of 27,455 maize full-length cDNAs.</title>
        <authorList>
            <person name="Soderlund C."/>
            <person name="Descour A."/>
            <person name="Kudrna D."/>
            <person name="Bomhoff M."/>
            <person name="Boyd L."/>
            <person name="Currie J."/>
            <person name="Angelova A."/>
            <person name="Collura K."/>
            <person name="Wissotski M."/>
            <person name="Ashley E."/>
            <person name="Morrow D."/>
            <person name="Fernandes J."/>
            <person name="Walbot V."/>
            <person name="Yu Y."/>
        </authorList>
    </citation>
    <scope>NUCLEOTIDE SEQUENCE</scope>
    <source>
        <strain evidence="1">B73</strain>
    </source>
</reference>
<evidence type="ECO:0000313" key="1">
    <source>
        <dbReference type="EMBL" id="ACR34190.1"/>
    </source>
</evidence>
<organism evidence="1">
    <name type="scientific">Zea mays</name>
    <name type="common">Maize</name>
    <dbReference type="NCBI Taxonomy" id="4577"/>
    <lineage>
        <taxon>Eukaryota</taxon>
        <taxon>Viridiplantae</taxon>
        <taxon>Streptophyta</taxon>
        <taxon>Embryophyta</taxon>
        <taxon>Tracheophyta</taxon>
        <taxon>Spermatophyta</taxon>
        <taxon>Magnoliopsida</taxon>
        <taxon>Liliopsida</taxon>
        <taxon>Poales</taxon>
        <taxon>Poaceae</taxon>
        <taxon>PACMAD clade</taxon>
        <taxon>Panicoideae</taxon>
        <taxon>Andropogonodae</taxon>
        <taxon>Andropogoneae</taxon>
        <taxon>Tripsacinae</taxon>
        <taxon>Zea</taxon>
    </lineage>
</organism>
<accession>C4IZ40</accession>
<sequence length="22" mass="2361">MADNVVVRIFQKFGSSLGASSF</sequence>
<protein>
    <submittedName>
        <fullName evidence="1">Uncharacterized protein</fullName>
    </submittedName>
</protein>
<reference evidence="1" key="2">
    <citation type="submission" date="2012-06" db="EMBL/GenBank/DDBJ databases">
        <authorList>
            <person name="Yu Y."/>
            <person name="Currie J."/>
            <person name="Lomeli R."/>
            <person name="Angelova A."/>
            <person name="Collura K."/>
            <person name="Wissotski M."/>
            <person name="Campos D."/>
            <person name="Kudrna D."/>
            <person name="Golser W."/>
            <person name="Ashely E."/>
            <person name="Descour A."/>
            <person name="Fernandes J."/>
            <person name="Soderlund C."/>
            <person name="Walbot V."/>
        </authorList>
    </citation>
    <scope>NUCLEOTIDE SEQUENCE</scope>
    <source>
        <strain evidence="1">B73</strain>
    </source>
</reference>
<proteinExistence type="evidence at transcript level"/>
<name>C4IZ40_MAIZE</name>